<evidence type="ECO:0000313" key="2">
    <source>
        <dbReference type="Proteomes" id="UP000677918"/>
    </source>
</evidence>
<comment type="caution">
    <text evidence="1">The sequence shown here is derived from an EMBL/GenBank/DDBJ whole genome shotgun (WGS) entry which is preliminary data.</text>
</comment>
<evidence type="ECO:0008006" key="3">
    <source>
        <dbReference type="Google" id="ProtNLM"/>
    </source>
</evidence>
<gene>
    <name evidence="1" type="ORF">XYCOK13_34110</name>
</gene>
<dbReference type="EMBL" id="BOVK01000052">
    <property type="protein sequence ID" value="GIQ70587.1"/>
    <property type="molecule type" value="Genomic_DNA"/>
</dbReference>
<name>A0A8J4H6I6_9BACL</name>
<dbReference type="Proteomes" id="UP000677918">
    <property type="component" value="Unassembled WGS sequence"/>
</dbReference>
<sequence length="324" mass="39020">MRKVLEVFDPPIISYYHHAHYLSMVDTKEQYEGWFLSNFIQLKCFHDLPTNRLSQLDFFHETYFSQYDDFLEDVVRIYPGGVIRFIIDAINRNEYVEAILNDYYIPHSERYLVSNYDHNILVYGYDTSQNIFYTRFIGKKHYTDYEITFDELETAFLQQKGVPIQAYYFNLFNYSNGKPQFDMKRIIRYLEDYLASSYRYKQTQFALGLEVYEYIAKYLVELREKRTYYDIRPLHLLWEHKAIMLRRIIYLKNIEALNEETACIEDFEKLAKIALSARNLLLKYSITNKPNLLDEAITIVMDIKSQERELLQKVVAELRSKFSL</sequence>
<accession>A0A8J4H6I6</accession>
<protein>
    <recommendedName>
        <fullName evidence="3">Butirosin biosynthesis protein H N-terminal domain-containing protein</fullName>
    </recommendedName>
</protein>
<keyword evidence="2" id="KW-1185">Reference proteome</keyword>
<dbReference type="AlphaFoldDB" id="A0A8J4H6I6"/>
<organism evidence="1 2">
    <name type="scientific">Xylanibacillus composti</name>
    <dbReference type="NCBI Taxonomy" id="1572762"/>
    <lineage>
        <taxon>Bacteria</taxon>
        <taxon>Bacillati</taxon>
        <taxon>Bacillota</taxon>
        <taxon>Bacilli</taxon>
        <taxon>Bacillales</taxon>
        <taxon>Paenibacillaceae</taxon>
        <taxon>Xylanibacillus</taxon>
    </lineage>
</organism>
<proteinExistence type="predicted"/>
<dbReference type="RefSeq" id="WP_213413407.1">
    <property type="nucleotide sequence ID" value="NZ_BOVK01000052.1"/>
</dbReference>
<reference evidence="1" key="1">
    <citation type="submission" date="2021-04" db="EMBL/GenBank/DDBJ databases">
        <title>Draft genome sequence of Xylanibacillus composti strain K13.</title>
        <authorList>
            <person name="Uke A."/>
            <person name="Chhe C."/>
            <person name="Baramee S."/>
            <person name="Kosugi A."/>
        </authorList>
    </citation>
    <scope>NUCLEOTIDE SEQUENCE</scope>
    <source>
        <strain evidence="1">K13</strain>
    </source>
</reference>
<evidence type="ECO:0000313" key="1">
    <source>
        <dbReference type="EMBL" id="GIQ70587.1"/>
    </source>
</evidence>